<organism evidence="3 4">
    <name type="scientific">Porphyra umbilicalis</name>
    <name type="common">Purple laver</name>
    <name type="synonym">Red alga</name>
    <dbReference type="NCBI Taxonomy" id="2786"/>
    <lineage>
        <taxon>Eukaryota</taxon>
        <taxon>Rhodophyta</taxon>
        <taxon>Bangiophyceae</taxon>
        <taxon>Bangiales</taxon>
        <taxon>Bangiaceae</taxon>
        <taxon>Porphyra</taxon>
    </lineage>
</organism>
<dbReference type="InterPro" id="IPR007122">
    <property type="entry name" value="Villin/Gelsolin"/>
</dbReference>
<dbReference type="PRINTS" id="PR00597">
    <property type="entry name" value="GELSOLIN"/>
</dbReference>
<sequence>MADDASGCTNLKRLLPFAKKAFDMYQKHQAKKAGDGGDGGTRGGDGLMGMVGGLAGAAGVAPPKWMSTNIGGIGTDADKQLRKNAAASEEAFVGAGAAPGLEVWRVEALKPVRQPPFPAHASFYAGDSYILLHTRRKADNPAALEWDLFFLLGSESSQDEKGAAAIFVVNLDDLLNTKPVQHREVQGAESDLFLNLFGGSIVYMDGGVASGFKSATPEAYAPRLLRVKGANADTVRVSQVPMAAASLNAGDVFLLDAGAELVLYCGSASNPLEQRRGAEVLTALKDERKATGVRVDGEAELADCAPFWAAVAGGVAAPVAPALTDEVDAAAAAAAVAAAGPPKLFKLSDESGSVLITQAAEGGPLLPADAVTPADVWVVTRGGELYVAVGAAASTAERLFVVNRVEAIAEAVGLPAGARVTFFSRDADRGLWNTFFE</sequence>
<dbReference type="SMART" id="SM00262">
    <property type="entry name" value="GEL"/>
    <property type="match status" value="2"/>
</dbReference>
<dbReference type="Gene3D" id="3.40.20.10">
    <property type="entry name" value="Severin"/>
    <property type="match status" value="2"/>
</dbReference>
<evidence type="ECO:0000313" key="4">
    <source>
        <dbReference type="Proteomes" id="UP000218209"/>
    </source>
</evidence>
<feature type="domain" description="Gelsolin-like" evidence="2">
    <location>
        <begin position="119"/>
        <end position="194"/>
    </location>
</feature>
<evidence type="ECO:0000259" key="2">
    <source>
        <dbReference type="Pfam" id="PF00626"/>
    </source>
</evidence>
<dbReference type="PANTHER" id="PTHR11977:SF51">
    <property type="entry name" value="PROTEIN FLIGHTLESS-1 HOMOLOG"/>
    <property type="match status" value="1"/>
</dbReference>
<keyword evidence="1" id="KW-0677">Repeat</keyword>
<dbReference type="EMBL" id="KV920226">
    <property type="protein sequence ID" value="OSX68662.1"/>
    <property type="molecule type" value="Genomic_DNA"/>
</dbReference>
<keyword evidence="4" id="KW-1185">Reference proteome</keyword>
<dbReference type="Proteomes" id="UP000218209">
    <property type="component" value="Unassembled WGS sequence"/>
</dbReference>
<dbReference type="InterPro" id="IPR029006">
    <property type="entry name" value="ADF-H/Gelsolin-like_dom_sf"/>
</dbReference>
<proteinExistence type="predicted"/>
<dbReference type="OrthoDB" id="6375767at2759"/>
<dbReference type="CDD" id="cd11290">
    <property type="entry name" value="gelsolin_S1_like"/>
    <property type="match status" value="1"/>
</dbReference>
<protein>
    <recommendedName>
        <fullName evidence="2">Gelsolin-like domain-containing protein</fullName>
    </recommendedName>
</protein>
<gene>
    <name evidence="3" type="ORF">BU14_2419s0001</name>
</gene>
<dbReference type="GO" id="GO:0051015">
    <property type="term" value="F:actin filament binding"/>
    <property type="evidence" value="ECO:0007669"/>
    <property type="project" value="InterPro"/>
</dbReference>
<feature type="domain" description="Gelsolin-like" evidence="2">
    <location>
        <begin position="234"/>
        <end position="289"/>
    </location>
</feature>
<dbReference type="AlphaFoldDB" id="A0A1X6NJD6"/>
<name>A0A1X6NJD6_PORUM</name>
<reference evidence="3 4" key="1">
    <citation type="submission" date="2017-03" db="EMBL/GenBank/DDBJ databases">
        <title>WGS assembly of Porphyra umbilicalis.</title>
        <authorList>
            <person name="Brawley S.H."/>
            <person name="Blouin N.A."/>
            <person name="Ficko-Blean E."/>
            <person name="Wheeler G.L."/>
            <person name="Lohr M."/>
            <person name="Goodson H.V."/>
            <person name="Jenkins J.W."/>
            <person name="Blaby-Haas C.E."/>
            <person name="Helliwell K.E."/>
            <person name="Chan C."/>
            <person name="Marriage T."/>
            <person name="Bhattacharya D."/>
            <person name="Klein A.S."/>
            <person name="Badis Y."/>
            <person name="Brodie J."/>
            <person name="Cao Y."/>
            <person name="Collen J."/>
            <person name="Dittami S.M."/>
            <person name="Gachon C.M."/>
            <person name="Green B.R."/>
            <person name="Karpowicz S."/>
            <person name="Kim J.W."/>
            <person name="Kudahl U."/>
            <person name="Lin S."/>
            <person name="Michel G."/>
            <person name="Mittag M."/>
            <person name="Olson B.J."/>
            <person name="Pangilinan J."/>
            <person name="Peng Y."/>
            <person name="Qiu H."/>
            <person name="Shu S."/>
            <person name="Singer J.T."/>
            <person name="Smith A.G."/>
            <person name="Sprecher B.N."/>
            <person name="Wagner V."/>
            <person name="Wang W."/>
            <person name="Wang Z.-Y."/>
            <person name="Yan J."/>
            <person name="Yarish C."/>
            <person name="Zoeuner-Riek S."/>
            <person name="Zhuang Y."/>
            <person name="Zou Y."/>
            <person name="Lindquist E.A."/>
            <person name="Grimwood J."/>
            <person name="Barry K."/>
            <person name="Rokhsar D.S."/>
            <person name="Schmutz J."/>
            <person name="Stiller J.W."/>
            <person name="Grossman A.R."/>
            <person name="Prochnik S.E."/>
        </authorList>
    </citation>
    <scope>NUCLEOTIDE SEQUENCE [LARGE SCALE GENOMIC DNA]</scope>
    <source>
        <strain evidence="3">4086291</strain>
    </source>
</reference>
<dbReference type="PANTHER" id="PTHR11977">
    <property type="entry name" value="VILLIN"/>
    <property type="match status" value="1"/>
</dbReference>
<accession>A0A1X6NJD6</accession>
<evidence type="ECO:0000313" key="3">
    <source>
        <dbReference type="EMBL" id="OSX68662.1"/>
    </source>
</evidence>
<dbReference type="InterPro" id="IPR007123">
    <property type="entry name" value="Gelsolin-like_dom"/>
</dbReference>
<evidence type="ECO:0000256" key="1">
    <source>
        <dbReference type="ARBA" id="ARBA00022737"/>
    </source>
</evidence>
<dbReference type="Pfam" id="PF00626">
    <property type="entry name" value="Gelsolin"/>
    <property type="match status" value="2"/>
</dbReference>
<dbReference type="SUPFAM" id="SSF55753">
    <property type="entry name" value="Actin depolymerizing proteins"/>
    <property type="match status" value="2"/>
</dbReference>